<dbReference type="PANTHER" id="PTHR12461:SF105">
    <property type="entry name" value="HYPOXIA-INDUCIBLE FACTOR 1-ALPHA INHIBITOR"/>
    <property type="match status" value="1"/>
</dbReference>
<dbReference type="InterPro" id="IPR003347">
    <property type="entry name" value="JmjC_dom"/>
</dbReference>
<gene>
    <name evidence="2" type="ORF">DX908_02815</name>
</gene>
<dbReference type="InterPro" id="IPR041667">
    <property type="entry name" value="Cupin_8"/>
</dbReference>
<keyword evidence="3" id="KW-1185">Reference proteome</keyword>
<dbReference type="SMART" id="SM00558">
    <property type="entry name" value="JmjC"/>
    <property type="match status" value="1"/>
</dbReference>
<organism evidence="2 3">
    <name type="scientific">Parvularcula marina</name>
    <dbReference type="NCBI Taxonomy" id="2292771"/>
    <lineage>
        <taxon>Bacteria</taxon>
        <taxon>Pseudomonadati</taxon>
        <taxon>Pseudomonadota</taxon>
        <taxon>Alphaproteobacteria</taxon>
        <taxon>Parvularculales</taxon>
        <taxon>Parvularculaceae</taxon>
        <taxon>Parvularcula</taxon>
    </lineage>
</organism>
<sequence>MTDIVTAELPERSDVTPEIFSREILPAGQPVVMRGLVRDWPAVDAAADGPEAAASYLMRFDRGQPVETIFGDPRIKGKFFYDEDMQKVNFSKRAVPLGLSLDAILQRVERPDDGTIYIQSVETEKFLPGFAAEHPIPHVPDGIAPRIWIGNQLTVQTHFDLSQNIAGVIAGRRRFTLFPPEQLSNLYVGPFELTLAGPPISMVRLDDPDYDKYPRFCEALKHARSAVLEPGDAIYIPYFWWHHVESLTNFNILLNFWWSESGEELGSPFDALLHSILAIRDLPPHERGAWEAMFNQYVFEHNGSAVAHLPEHAQGALGPHSPDMKRRLWVTIAQAIGRTAALLNGGGPKRR</sequence>
<dbReference type="PROSITE" id="PS51184">
    <property type="entry name" value="JMJC"/>
    <property type="match status" value="1"/>
</dbReference>
<dbReference type="EMBL" id="QUQO01000001">
    <property type="protein sequence ID" value="RFB04305.1"/>
    <property type="molecule type" value="Genomic_DNA"/>
</dbReference>
<dbReference type="Pfam" id="PF13621">
    <property type="entry name" value="Cupin_8"/>
    <property type="match status" value="1"/>
</dbReference>
<dbReference type="OrthoDB" id="479699at2"/>
<dbReference type="PANTHER" id="PTHR12461">
    <property type="entry name" value="HYPOXIA-INDUCIBLE FACTOR 1 ALPHA INHIBITOR-RELATED"/>
    <property type="match status" value="1"/>
</dbReference>
<dbReference type="InterPro" id="IPR014710">
    <property type="entry name" value="RmlC-like_jellyroll"/>
</dbReference>
<accession>A0A371RFU2</accession>
<feature type="domain" description="JmjC" evidence="1">
    <location>
        <begin position="116"/>
        <end position="273"/>
    </location>
</feature>
<evidence type="ECO:0000259" key="1">
    <source>
        <dbReference type="PROSITE" id="PS51184"/>
    </source>
</evidence>
<proteinExistence type="predicted"/>
<comment type="caution">
    <text evidence="2">The sequence shown here is derived from an EMBL/GenBank/DDBJ whole genome shotgun (WGS) entry which is preliminary data.</text>
</comment>
<dbReference type="SUPFAM" id="SSF51197">
    <property type="entry name" value="Clavaminate synthase-like"/>
    <property type="match status" value="1"/>
</dbReference>
<dbReference type="InParanoid" id="A0A371RFU2"/>
<evidence type="ECO:0000313" key="2">
    <source>
        <dbReference type="EMBL" id="RFB04305.1"/>
    </source>
</evidence>
<reference evidence="2 3" key="1">
    <citation type="submission" date="2018-08" db="EMBL/GenBank/DDBJ databases">
        <title>Parvularcula sp. SM1705, isolated from surface water of the South Sea China.</title>
        <authorList>
            <person name="Sun L."/>
        </authorList>
    </citation>
    <scope>NUCLEOTIDE SEQUENCE [LARGE SCALE GENOMIC DNA]</scope>
    <source>
        <strain evidence="2 3">SM1705</strain>
    </source>
</reference>
<dbReference type="Gene3D" id="2.60.120.10">
    <property type="entry name" value="Jelly Rolls"/>
    <property type="match status" value="1"/>
</dbReference>
<dbReference type="Proteomes" id="UP000264589">
    <property type="component" value="Unassembled WGS sequence"/>
</dbReference>
<evidence type="ECO:0000313" key="3">
    <source>
        <dbReference type="Proteomes" id="UP000264589"/>
    </source>
</evidence>
<dbReference type="AlphaFoldDB" id="A0A371RFU2"/>
<dbReference type="RefSeq" id="WP_116390934.1">
    <property type="nucleotide sequence ID" value="NZ_QUQO01000001.1"/>
</dbReference>
<name>A0A371RFU2_9PROT</name>
<protein>
    <submittedName>
        <fullName evidence="2">Cupin-like domain-containing protein</fullName>
    </submittedName>
</protein>